<dbReference type="InterPro" id="IPR052519">
    <property type="entry name" value="Euk-type_GlcNAc_Kinase"/>
</dbReference>
<comment type="caution">
    <text evidence="2">The sequence shown here is derived from an EMBL/GenBank/DDBJ whole genome shotgun (WGS) entry which is preliminary data.</text>
</comment>
<dbReference type="InterPro" id="IPR002731">
    <property type="entry name" value="ATPase_BadF"/>
</dbReference>
<protein>
    <recommendedName>
        <fullName evidence="1">ATPase BadF/BadG/BcrA/BcrD type domain-containing protein</fullName>
    </recommendedName>
</protein>
<feature type="domain" description="ATPase BadF/BadG/BcrA/BcrD type" evidence="1">
    <location>
        <begin position="6"/>
        <end position="300"/>
    </location>
</feature>
<dbReference type="CDD" id="cd24007">
    <property type="entry name" value="ASKHA_NBD_eukNAGK-like"/>
    <property type="match status" value="1"/>
</dbReference>
<accession>A0A2T2X782</accession>
<sequence length="326" mass="35303">MSFYMGVDGGASKTEVVLAQDGQILKVVRGGPSNPQGPMGLEGAMDQLAQCLRDAIQGYDATHLRPAVLGLAGADFPEDIEAMSQQLARLVPWLRYAIVNDTEIALLGGSRTGYGIVGICGTSTNVLGIHPSGRRCQIGGLGYEFGDFGGGADLAREVLHAAFRSHEGRGPKTLLESGVLERMGQKSYEGLKRAMYFHTIHPLAFLALVPLCFEASLKGDAVSSRLLERMAESLAQTVIATANQLHWEDGAFEVILAGSLWEGVSPVLQDHFRRLVRQVYPQCDIHLPELAPVMGALLKAVEDDDQASSTQWRRKLREHKDQAQGV</sequence>
<evidence type="ECO:0000313" key="3">
    <source>
        <dbReference type="Proteomes" id="UP000242699"/>
    </source>
</evidence>
<dbReference type="SUPFAM" id="SSF53067">
    <property type="entry name" value="Actin-like ATPase domain"/>
    <property type="match status" value="2"/>
</dbReference>
<evidence type="ECO:0000313" key="2">
    <source>
        <dbReference type="EMBL" id="PSR30335.1"/>
    </source>
</evidence>
<dbReference type="EMBL" id="PXYT01000011">
    <property type="protein sequence ID" value="PSR30335.1"/>
    <property type="molecule type" value="Genomic_DNA"/>
</dbReference>
<dbReference type="InterPro" id="IPR043129">
    <property type="entry name" value="ATPase_NBD"/>
</dbReference>
<dbReference type="Gene3D" id="3.30.420.40">
    <property type="match status" value="2"/>
</dbReference>
<dbReference type="Proteomes" id="UP000242699">
    <property type="component" value="Unassembled WGS sequence"/>
</dbReference>
<dbReference type="AlphaFoldDB" id="A0A2T2X782"/>
<dbReference type="PANTHER" id="PTHR43190:SF3">
    <property type="entry name" value="N-ACETYL-D-GLUCOSAMINE KINASE"/>
    <property type="match status" value="1"/>
</dbReference>
<evidence type="ECO:0000259" key="1">
    <source>
        <dbReference type="Pfam" id="PF01869"/>
    </source>
</evidence>
<proteinExistence type="predicted"/>
<gene>
    <name evidence="2" type="ORF">C7B43_06360</name>
</gene>
<reference evidence="2 3" key="1">
    <citation type="journal article" date="2014" name="BMC Genomics">
        <title>Comparison of environmental and isolate Sulfobacillus genomes reveals diverse carbon, sulfur, nitrogen, and hydrogen metabolisms.</title>
        <authorList>
            <person name="Justice N.B."/>
            <person name="Norman A."/>
            <person name="Brown C.T."/>
            <person name="Singh A."/>
            <person name="Thomas B.C."/>
            <person name="Banfield J.F."/>
        </authorList>
    </citation>
    <scope>NUCLEOTIDE SEQUENCE [LARGE SCALE GENOMIC DNA]</scope>
    <source>
        <strain evidence="2">AMDSBA1</strain>
    </source>
</reference>
<organism evidence="2 3">
    <name type="scientific">Sulfobacillus benefaciens</name>
    <dbReference type="NCBI Taxonomy" id="453960"/>
    <lineage>
        <taxon>Bacteria</taxon>
        <taxon>Bacillati</taxon>
        <taxon>Bacillota</taxon>
        <taxon>Clostridia</taxon>
        <taxon>Eubacteriales</taxon>
        <taxon>Clostridiales Family XVII. Incertae Sedis</taxon>
        <taxon>Sulfobacillus</taxon>
    </lineage>
</organism>
<name>A0A2T2X782_9FIRM</name>
<dbReference type="Pfam" id="PF01869">
    <property type="entry name" value="BcrAD_BadFG"/>
    <property type="match status" value="1"/>
</dbReference>
<dbReference type="PANTHER" id="PTHR43190">
    <property type="entry name" value="N-ACETYL-D-GLUCOSAMINE KINASE"/>
    <property type="match status" value="1"/>
</dbReference>